<gene>
    <name evidence="1" type="ORF">AVDCRST_MAG26-4095</name>
</gene>
<dbReference type="SUPFAM" id="SSF54427">
    <property type="entry name" value="NTF2-like"/>
    <property type="match status" value="1"/>
</dbReference>
<organism evidence="1">
    <name type="scientific">uncultured Chloroflexia bacterium</name>
    <dbReference type="NCBI Taxonomy" id="1672391"/>
    <lineage>
        <taxon>Bacteria</taxon>
        <taxon>Bacillati</taxon>
        <taxon>Chloroflexota</taxon>
        <taxon>Chloroflexia</taxon>
        <taxon>environmental samples</taxon>
    </lineage>
</organism>
<protein>
    <recommendedName>
        <fullName evidence="2">SnoaL-like domain-containing protein</fullName>
    </recommendedName>
</protein>
<proteinExistence type="predicted"/>
<accession>A0A6J4JZ53</accession>
<dbReference type="EMBL" id="CADCTK010000960">
    <property type="protein sequence ID" value="CAA9291131.1"/>
    <property type="molecule type" value="Genomic_DNA"/>
</dbReference>
<evidence type="ECO:0000313" key="1">
    <source>
        <dbReference type="EMBL" id="CAA9291131.1"/>
    </source>
</evidence>
<dbReference type="AlphaFoldDB" id="A0A6J4JZ53"/>
<dbReference type="Gene3D" id="3.10.450.50">
    <property type="match status" value="1"/>
</dbReference>
<dbReference type="InterPro" id="IPR032710">
    <property type="entry name" value="NTF2-like_dom_sf"/>
</dbReference>
<sequence>MRVHRSVLVLVGGAAALLLAGVVVTLLVTGAPETVYPEDSPEGTVATYLRLLEAGEVEQAYALVSMRIDREQFRQQFSYWSERSHRITLVRSSMDGDSATVVVDISTFSGGAFGPFDQTRRQSFTLRRQNGSWRITSPEYLYF</sequence>
<name>A0A6J4JZ53_9CHLR</name>
<reference evidence="1" key="1">
    <citation type="submission" date="2020-02" db="EMBL/GenBank/DDBJ databases">
        <authorList>
            <person name="Meier V. D."/>
        </authorList>
    </citation>
    <scope>NUCLEOTIDE SEQUENCE</scope>
    <source>
        <strain evidence="1">AVDCRST_MAG26</strain>
    </source>
</reference>
<evidence type="ECO:0008006" key="2">
    <source>
        <dbReference type="Google" id="ProtNLM"/>
    </source>
</evidence>